<keyword evidence="10" id="KW-1185">Reference proteome</keyword>
<dbReference type="EMBL" id="JACCFQ010000002">
    <property type="protein sequence ID" value="NYJ18101.1"/>
    <property type="molecule type" value="Genomic_DNA"/>
</dbReference>
<accession>A0A7Z0EAL0</accession>
<name>A0A7Z0EAL0_9MICC</name>
<feature type="transmembrane region" description="Helical" evidence="7">
    <location>
        <begin position="171"/>
        <end position="192"/>
    </location>
</feature>
<keyword evidence="3" id="KW-0997">Cell inner membrane</keyword>
<dbReference type="InterPro" id="IPR004681">
    <property type="entry name" value="TRAP_DctM"/>
</dbReference>
<evidence type="ECO:0000256" key="4">
    <source>
        <dbReference type="ARBA" id="ARBA00022692"/>
    </source>
</evidence>
<dbReference type="RefSeq" id="WP_179443037.1">
    <property type="nucleotide sequence ID" value="NZ_BAAALK010000003.1"/>
</dbReference>
<keyword evidence="5 7" id="KW-1133">Transmembrane helix</keyword>
<dbReference type="PIRSF" id="PIRSF006066">
    <property type="entry name" value="HI0050"/>
    <property type="match status" value="1"/>
</dbReference>
<organism evidence="9 10">
    <name type="scientific">Nesterenkonia sandarakina</name>
    <dbReference type="NCBI Taxonomy" id="272918"/>
    <lineage>
        <taxon>Bacteria</taxon>
        <taxon>Bacillati</taxon>
        <taxon>Actinomycetota</taxon>
        <taxon>Actinomycetes</taxon>
        <taxon>Micrococcales</taxon>
        <taxon>Micrococcaceae</taxon>
        <taxon>Nesterenkonia</taxon>
    </lineage>
</organism>
<feature type="transmembrane region" description="Helical" evidence="7">
    <location>
        <begin position="213"/>
        <end position="235"/>
    </location>
</feature>
<evidence type="ECO:0000313" key="10">
    <source>
        <dbReference type="Proteomes" id="UP000560069"/>
    </source>
</evidence>
<comment type="subcellular location">
    <subcellularLocation>
        <location evidence="1">Cell inner membrane</location>
        <topology evidence="1">Multi-pass membrane protein</topology>
    </subcellularLocation>
</comment>
<sequence length="423" mass="43472">MDVLTLCLVLLGAIAIGLPIAYALLLSSIVFIFAFDHGLSMGLLAHTLTTANDSFPILAVPFFILAGLIMGRGGISQRLFAVATAWVGHIKGGIGVAAVLTAMFFSAISGSGPATVAAVGGIMIPEMVKYGYSKTFAAALIAAAGTMGVVLPPSIPLVIFGVITGTSIGDLFLAAIIPGLIMGALLIIWVVTHARRHGIEGTPKHSLRERFGSLNQAKGALALPVIILGGIYGGIFTPTEAAVVAVVFGTALSTLLYRELTLRTLFHTIVNAATTSSALMVIVASAAVFALLLTIADAPTYAIDALTSVSTNPVIIMLIITLFMLLLGAFMETIAAVTITAPILVPVMAEIGMDPIQIGVVLIMLLALGFISPPLGANLFVAAKTAGTTSEKTFVAVLPGFALLTGACLLVAFIPALTMTFIS</sequence>
<comment type="caution">
    <text evidence="9">The sequence shown here is derived from an EMBL/GenBank/DDBJ whole genome shotgun (WGS) entry which is preliminary data.</text>
</comment>
<evidence type="ECO:0000313" key="9">
    <source>
        <dbReference type="EMBL" id="NYJ18101.1"/>
    </source>
</evidence>
<protein>
    <submittedName>
        <fullName evidence="9">C4-dicarboxylate transporter DctM subunit</fullName>
    </submittedName>
</protein>
<feature type="transmembrane region" description="Helical" evidence="7">
    <location>
        <begin position="136"/>
        <end position="159"/>
    </location>
</feature>
<feature type="transmembrane region" description="Helical" evidence="7">
    <location>
        <begin position="315"/>
        <end position="344"/>
    </location>
</feature>
<reference evidence="9 10" key="1">
    <citation type="submission" date="2020-07" db="EMBL/GenBank/DDBJ databases">
        <title>Sequencing the genomes of 1000 actinobacteria strains.</title>
        <authorList>
            <person name="Klenk H.-P."/>
        </authorList>
    </citation>
    <scope>NUCLEOTIDE SEQUENCE [LARGE SCALE GENOMIC DNA]</scope>
    <source>
        <strain evidence="9 10">DSM 15664</strain>
    </source>
</reference>
<evidence type="ECO:0000259" key="8">
    <source>
        <dbReference type="Pfam" id="PF06808"/>
    </source>
</evidence>
<feature type="transmembrane region" description="Helical" evidence="7">
    <location>
        <begin position="241"/>
        <end position="257"/>
    </location>
</feature>
<evidence type="ECO:0000256" key="1">
    <source>
        <dbReference type="ARBA" id="ARBA00004429"/>
    </source>
</evidence>
<proteinExistence type="predicted"/>
<keyword evidence="4 7" id="KW-0812">Transmembrane</keyword>
<dbReference type="GO" id="GO:0022857">
    <property type="term" value="F:transmembrane transporter activity"/>
    <property type="evidence" value="ECO:0007669"/>
    <property type="project" value="TreeGrafter"/>
</dbReference>
<dbReference type="Pfam" id="PF06808">
    <property type="entry name" value="DctM"/>
    <property type="match status" value="1"/>
</dbReference>
<dbReference type="PANTHER" id="PTHR33362:SF5">
    <property type="entry name" value="C4-DICARBOXYLATE TRAP TRANSPORTER LARGE PERMEASE PROTEIN DCTM"/>
    <property type="match status" value="1"/>
</dbReference>
<dbReference type="AlphaFoldDB" id="A0A7Z0EAL0"/>
<feature type="transmembrane region" description="Helical" evidence="7">
    <location>
        <begin position="95"/>
        <end position="124"/>
    </location>
</feature>
<feature type="transmembrane region" description="Helical" evidence="7">
    <location>
        <begin position="396"/>
        <end position="422"/>
    </location>
</feature>
<evidence type="ECO:0000256" key="3">
    <source>
        <dbReference type="ARBA" id="ARBA00022519"/>
    </source>
</evidence>
<gene>
    <name evidence="9" type="ORF">HNR11_002691</name>
</gene>
<feature type="transmembrane region" description="Helical" evidence="7">
    <location>
        <begin position="269"/>
        <end position="295"/>
    </location>
</feature>
<feature type="transmembrane region" description="Helical" evidence="7">
    <location>
        <begin position="356"/>
        <end position="376"/>
    </location>
</feature>
<keyword evidence="2" id="KW-1003">Cell membrane</keyword>
<dbReference type="GO" id="GO:0005886">
    <property type="term" value="C:plasma membrane"/>
    <property type="evidence" value="ECO:0007669"/>
    <property type="project" value="UniProtKB-SubCell"/>
</dbReference>
<evidence type="ECO:0000256" key="6">
    <source>
        <dbReference type="ARBA" id="ARBA00023136"/>
    </source>
</evidence>
<feature type="domain" description="TRAP C4-dicarboxylate transport system permease DctM subunit" evidence="8">
    <location>
        <begin position="9"/>
        <end position="417"/>
    </location>
</feature>
<dbReference type="NCBIfam" id="TIGR00786">
    <property type="entry name" value="dctM"/>
    <property type="match status" value="1"/>
</dbReference>
<keyword evidence="6 7" id="KW-0472">Membrane</keyword>
<evidence type="ECO:0000256" key="7">
    <source>
        <dbReference type="SAM" id="Phobius"/>
    </source>
</evidence>
<dbReference type="PANTHER" id="PTHR33362">
    <property type="entry name" value="SIALIC ACID TRAP TRANSPORTER PERMEASE PROTEIN SIAT-RELATED"/>
    <property type="match status" value="1"/>
</dbReference>
<evidence type="ECO:0000256" key="2">
    <source>
        <dbReference type="ARBA" id="ARBA00022475"/>
    </source>
</evidence>
<evidence type="ECO:0000256" key="5">
    <source>
        <dbReference type="ARBA" id="ARBA00022989"/>
    </source>
</evidence>
<feature type="transmembrane region" description="Helical" evidence="7">
    <location>
        <begin position="57"/>
        <end position="75"/>
    </location>
</feature>
<dbReference type="Proteomes" id="UP000560069">
    <property type="component" value="Unassembled WGS sequence"/>
</dbReference>
<dbReference type="InterPro" id="IPR010656">
    <property type="entry name" value="DctM"/>
</dbReference>